<evidence type="ECO:0000256" key="5">
    <source>
        <dbReference type="ARBA" id="ARBA00023002"/>
    </source>
</evidence>
<evidence type="ECO:0000259" key="10">
    <source>
        <dbReference type="Pfam" id="PF00745"/>
    </source>
</evidence>
<dbReference type="InterPro" id="IPR000343">
    <property type="entry name" value="4pyrrol_synth_GluRdtase"/>
</dbReference>
<dbReference type="HAMAP" id="MF_00087">
    <property type="entry name" value="Glu_tRNA_reductase"/>
    <property type="match status" value="1"/>
</dbReference>
<feature type="binding site" evidence="8">
    <location>
        <begin position="46"/>
        <end position="49"/>
    </location>
    <ligand>
        <name>substrate</name>
    </ligand>
</feature>
<feature type="active site" description="Nucleophile" evidence="8">
    <location>
        <position position="47"/>
    </location>
</feature>
<dbReference type="InterPro" id="IPR015896">
    <property type="entry name" value="4pyrrol_synth_GluRdtase_dimer"/>
</dbReference>
<comment type="caution">
    <text evidence="13">The sequence shown here is derived from an EMBL/GenBank/DDBJ whole genome shotgun (WGS) entry which is preliminary data.</text>
</comment>
<evidence type="ECO:0000259" key="11">
    <source>
        <dbReference type="Pfam" id="PF01488"/>
    </source>
</evidence>
<dbReference type="InterPro" id="IPR036291">
    <property type="entry name" value="NAD(P)-bd_dom_sf"/>
</dbReference>
<sequence length="413" mass="47219">MIHLIGIKKELDLILRAQLAISQDNIDGILLKMKETICEEVVIINTCNRTEIYLKSSLSQNNIIQEVFKSLNWDKEFIKYIFYSNDSKAITHLLEVSCGFHSKILGEDQILGQVKDAYIKSKELKVIKASFDKLFSMAISCGKEFKTESKLHKTPVSYSSIAAKKALDQGCKSILILGFGKMAQLTLNYLIGKQDILDKIYIVVRNTDKVINHSTIIKNIELTVNKKIEIISIDKLVDTYKYIDALICCTASPTPLVLKKDLPSQSMLIFDLSLPINVEDSCSELKNVCLFNLDNLQNVDKENKIQRRNIMNSNKYIINKYYDEYENFLKLKSLGGIIKDVKDEGQLLVENNLKTFKNKKYTKDNDKLVATLLKSSANTYINRAIEVLKEETLKGDNEDVYKLIERIFLNKIN</sequence>
<evidence type="ECO:0000256" key="1">
    <source>
        <dbReference type="ARBA" id="ARBA00005059"/>
    </source>
</evidence>
<dbReference type="EC" id="1.2.1.70" evidence="3 8"/>
<evidence type="ECO:0000313" key="13">
    <source>
        <dbReference type="EMBL" id="GAA0766446.1"/>
    </source>
</evidence>
<dbReference type="Pfam" id="PF01488">
    <property type="entry name" value="Shikimate_DH"/>
    <property type="match status" value="1"/>
</dbReference>
<feature type="binding site" evidence="8">
    <location>
        <position position="102"/>
    </location>
    <ligand>
        <name>substrate</name>
    </ligand>
</feature>
<dbReference type="SUPFAM" id="SSF69742">
    <property type="entry name" value="Glutamyl tRNA-reductase catalytic, N-terminal domain"/>
    <property type="match status" value="1"/>
</dbReference>
<accession>A0ABN1KGW5</accession>
<comment type="miscellaneous">
    <text evidence="8">During catalysis, the active site Cys acts as a nucleophile attacking the alpha-carbonyl group of tRNA-bound glutamate with the formation of a thioester intermediate between enzyme and glutamate, and the concomitant release of tRNA(Glu). The thioester intermediate is finally reduced by direct hydride transfer from NADPH, to form the product GSA.</text>
</comment>
<dbReference type="InterPro" id="IPR036343">
    <property type="entry name" value="GluRdtase_N_sf"/>
</dbReference>
<evidence type="ECO:0000259" key="12">
    <source>
        <dbReference type="Pfam" id="PF05201"/>
    </source>
</evidence>
<feature type="site" description="Important for activity" evidence="8">
    <location>
        <position position="92"/>
    </location>
</feature>
<keyword evidence="14" id="KW-1185">Reference proteome</keyword>
<proteinExistence type="inferred from homology"/>
<reference evidence="13 14" key="1">
    <citation type="journal article" date="2019" name="Int. J. Syst. Evol. Microbiol.">
        <title>The Global Catalogue of Microorganisms (GCM) 10K type strain sequencing project: providing services to taxonomists for standard genome sequencing and annotation.</title>
        <authorList>
            <consortium name="The Broad Institute Genomics Platform"/>
            <consortium name="The Broad Institute Genome Sequencing Center for Infectious Disease"/>
            <person name="Wu L."/>
            <person name="Ma J."/>
        </authorList>
    </citation>
    <scope>NUCLEOTIDE SEQUENCE [LARGE SCALE GENOMIC DNA]</scope>
    <source>
        <strain evidence="13 14">JCM 1417</strain>
    </source>
</reference>
<evidence type="ECO:0000256" key="8">
    <source>
        <dbReference type="HAMAP-Rule" id="MF_00087"/>
    </source>
</evidence>
<comment type="similarity">
    <text evidence="2 8 9">Belongs to the glutamyl-tRNA reductase family.</text>
</comment>
<dbReference type="NCBIfam" id="TIGR01035">
    <property type="entry name" value="hemA"/>
    <property type="match status" value="1"/>
</dbReference>
<organism evidence="13 14">
    <name type="scientific">Clostridium subterminale</name>
    <dbReference type="NCBI Taxonomy" id="1550"/>
    <lineage>
        <taxon>Bacteria</taxon>
        <taxon>Bacillati</taxon>
        <taxon>Bacillota</taxon>
        <taxon>Clostridia</taxon>
        <taxon>Eubacteriales</taxon>
        <taxon>Clostridiaceae</taxon>
        <taxon>Clostridium</taxon>
    </lineage>
</organism>
<feature type="binding site" evidence="8">
    <location>
        <begin position="107"/>
        <end position="109"/>
    </location>
    <ligand>
        <name>substrate</name>
    </ligand>
</feature>
<evidence type="ECO:0000313" key="14">
    <source>
        <dbReference type="Proteomes" id="UP001501047"/>
    </source>
</evidence>
<keyword evidence="4 8" id="KW-0521">NADP</keyword>
<dbReference type="Pfam" id="PF00745">
    <property type="entry name" value="GlutR_dimer"/>
    <property type="match status" value="1"/>
</dbReference>
<feature type="binding site" evidence="8">
    <location>
        <position position="113"/>
    </location>
    <ligand>
        <name>substrate</name>
    </ligand>
</feature>
<feature type="domain" description="Tetrapyrrole biosynthesis glutamyl-tRNA reductase dimerisation" evidence="10">
    <location>
        <begin position="316"/>
        <end position="408"/>
    </location>
</feature>
<dbReference type="InterPro" id="IPR018214">
    <property type="entry name" value="GluRdtase_CS"/>
</dbReference>
<comment type="pathway">
    <text evidence="1 8 9">Porphyrin-containing compound metabolism; protoporphyrin-IX biosynthesis; 5-aminolevulinate from L-glutamyl-tRNA(Glu): step 1/2.</text>
</comment>
<comment type="catalytic activity">
    <reaction evidence="7 8 9">
        <text>(S)-4-amino-5-oxopentanoate + tRNA(Glu) + NADP(+) = L-glutamyl-tRNA(Glu) + NADPH + H(+)</text>
        <dbReference type="Rhea" id="RHEA:12344"/>
        <dbReference type="Rhea" id="RHEA-COMP:9663"/>
        <dbReference type="Rhea" id="RHEA-COMP:9680"/>
        <dbReference type="ChEBI" id="CHEBI:15378"/>
        <dbReference type="ChEBI" id="CHEBI:57501"/>
        <dbReference type="ChEBI" id="CHEBI:57783"/>
        <dbReference type="ChEBI" id="CHEBI:58349"/>
        <dbReference type="ChEBI" id="CHEBI:78442"/>
        <dbReference type="ChEBI" id="CHEBI:78520"/>
        <dbReference type="EC" id="1.2.1.70"/>
    </reaction>
</comment>
<dbReference type="SUPFAM" id="SSF51735">
    <property type="entry name" value="NAD(P)-binding Rossmann-fold domains"/>
    <property type="match status" value="1"/>
</dbReference>
<dbReference type="Proteomes" id="UP001501047">
    <property type="component" value="Unassembled WGS sequence"/>
</dbReference>
<feature type="domain" description="Quinate/shikimate 5-dehydrogenase/glutamyl-tRNA reductase" evidence="11">
    <location>
        <begin position="163"/>
        <end position="299"/>
    </location>
</feature>
<evidence type="ECO:0000256" key="6">
    <source>
        <dbReference type="ARBA" id="ARBA00023244"/>
    </source>
</evidence>
<evidence type="ECO:0000256" key="9">
    <source>
        <dbReference type="RuleBase" id="RU000584"/>
    </source>
</evidence>
<dbReference type="PIRSF" id="PIRSF000445">
    <property type="entry name" value="4pyrrol_synth_GluRdtase"/>
    <property type="match status" value="1"/>
</dbReference>
<gene>
    <name evidence="8 13" type="primary">hemA</name>
    <name evidence="13" type="ORF">GCM10008908_04150</name>
</gene>
<keyword evidence="6 8" id="KW-0627">Porphyrin biosynthesis</keyword>
<dbReference type="Pfam" id="PF05201">
    <property type="entry name" value="GlutR_N"/>
    <property type="match status" value="1"/>
</dbReference>
<evidence type="ECO:0000256" key="3">
    <source>
        <dbReference type="ARBA" id="ARBA00012970"/>
    </source>
</evidence>
<keyword evidence="5 8" id="KW-0560">Oxidoreductase</keyword>
<name>A0ABN1KGW5_CLOSU</name>
<feature type="domain" description="Glutamyl-tRNA reductase N-terminal" evidence="12">
    <location>
        <begin position="9"/>
        <end position="148"/>
    </location>
</feature>
<dbReference type="PROSITE" id="PS00747">
    <property type="entry name" value="GLUTR"/>
    <property type="match status" value="1"/>
</dbReference>
<dbReference type="Gene3D" id="3.30.460.30">
    <property type="entry name" value="Glutamyl-tRNA reductase, N-terminal domain"/>
    <property type="match status" value="1"/>
</dbReference>
<evidence type="ECO:0000256" key="2">
    <source>
        <dbReference type="ARBA" id="ARBA00005916"/>
    </source>
</evidence>
<comment type="function">
    <text evidence="8">Catalyzes the NADPH-dependent reduction of glutamyl-tRNA(Glu) to glutamate 1-semialdehyde (GSA).</text>
</comment>
<feature type="binding site" evidence="8">
    <location>
        <begin position="178"/>
        <end position="183"/>
    </location>
    <ligand>
        <name>NADP(+)</name>
        <dbReference type="ChEBI" id="CHEBI:58349"/>
    </ligand>
</feature>
<dbReference type="InterPro" id="IPR015895">
    <property type="entry name" value="4pyrrol_synth_GluRdtase_N"/>
</dbReference>
<evidence type="ECO:0000256" key="4">
    <source>
        <dbReference type="ARBA" id="ARBA00022857"/>
    </source>
</evidence>
<comment type="domain">
    <text evidence="8">Possesses an unusual extended V-shaped dimeric structure with each monomer consisting of three distinct domains arranged along a curved 'spinal' alpha-helix. The N-terminal catalytic domain specifically recognizes the glutamate moiety of the substrate. The second domain is the NADPH-binding domain, and the third C-terminal domain is responsible for dimerization.</text>
</comment>
<dbReference type="EMBL" id="BAAACI010000001">
    <property type="protein sequence ID" value="GAA0766446.1"/>
    <property type="molecule type" value="Genomic_DNA"/>
</dbReference>
<dbReference type="RefSeq" id="WP_343823173.1">
    <property type="nucleotide sequence ID" value="NZ_BAAACI010000001.1"/>
</dbReference>
<dbReference type="PANTHER" id="PTHR43120">
    <property type="entry name" value="GLUTAMYL-TRNA REDUCTASE 1, CHLOROPLASTIC"/>
    <property type="match status" value="1"/>
</dbReference>
<evidence type="ECO:0000256" key="7">
    <source>
        <dbReference type="ARBA" id="ARBA00047464"/>
    </source>
</evidence>
<comment type="subunit">
    <text evidence="8">Homodimer.</text>
</comment>
<dbReference type="Gene3D" id="3.40.50.720">
    <property type="entry name" value="NAD(P)-binding Rossmann-like Domain"/>
    <property type="match status" value="1"/>
</dbReference>
<protein>
    <recommendedName>
        <fullName evidence="3 8">Glutamyl-tRNA reductase</fullName>
        <shortName evidence="8">GluTR</shortName>
        <ecNumber evidence="3 8">1.2.1.70</ecNumber>
    </recommendedName>
</protein>
<dbReference type="InterPro" id="IPR006151">
    <property type="entry name" value="Shikm_DH/Glu-tRNA_Rdtase"/>
</dbReference>
<dbReference type="PANTHER" id="PTHR43120:SF1">
    <property type="entry name" value="GLUTAMYL-TRNA REDUCTASE 1, CHLOROPLASTIC"/>
    <property type="match status" value="1"/>
</dbReference>